<sequence>MTDIIDEDSSYSYEILQSQHIDECSHLLTRSFALHNDVVRHANRPQNVIYQYMKKLVEYLLEEQLSLVAIDKHTKKVVSCLTCGDYYRCSNNEERQRQSLESPLLCLCMEMEERFTNEYKKFHQFEKKQILHIYAGATDENLMKKGKWKRLGYKIRRLACEYALKQGFRLALVEASHPATLHIYIDKLNGKVFTSIQPQKWLWKHHDNYPYQNYEGEEIPLVIIKLDEMKLC</sequence>
<dbReference type="OrthoDB" id="10038813at2759"/>
<dbReference type="Proteomes" id="UP000663829">
    <property type="component" value="Unassembled WGS sequence"/>
</dbReference>
<dbReference type="Proteomes" id="UP000681722">
    <property type="component" value="Unassembled WGS sequence"/>
</dbReference>
<evidence type="ECO:0000313" key="5">
    <source>
        <dbReference type="Proteomes" id="UP000663829"/>
    </source>
</evidence>
<proteinExistence type="predicted"/>
<comment type="caution">
    <text evidence="2">The sequence shown here is derived from an EMBL/GenBank/DDBJ whole genome shotgun (WGS) entry which is preliminary data.</text>
</comment>
<evidence type="ECO:0000313" key="1">
    <source>
        <dbReference type="EMBL" id="CAF1548662.1"/>
    </source>
</evidence>
<dbReference type="Gene3D" id="3.40.630.30">
    <property type="match status" value="1"/>
</dbReference>
<dbReference type="EMBL" id="CAJOBC010096868">
    <property type="protein sequence ID" value="CAF4443238.1"/>
    <property type="molecule type" value="Genomic_DNA"/>
</dbReference>
<dbReference type="EMBL" id="CAJNOK010040048">
    <property type="protein sequence ID" value="CAF1548662.1"/>
    <property type="molecule type" value="Genomic_DNA"/>
</dbReference>
<evidence type="ECO:0000313" key="3">
    <source>
        <dbReference type="EMBL" id="CAF4338280.1"/>
    </source>
</evidence>
<keyword evidence="5" id="KW-1185">Reference proteome</keyword>
<dbReference type="AlphaFoldDB" id="A0A815YZ42"/>
<dbReference type="EMBL" id="CAJOBA010062485">
    <property type="protein sequence ID" value="CAF4338280.1"/>
    <property type="molecule type" value="Genomic_DNA"/>
</dbReference>
<reference evidence="2" key="1">
    <citation type="submission" date="2021-02" db="EMBL/GenBank/DDBJ databases">
        <authorList>
            <person name="Nowell W R."/>
        </authorList>
    </citation>
    <scope>NUCLEOTIDE SEQUENCE</scope>
</reference>
<gene>
    <name evidence="2" type="ORF">GPM918_LOCUS40832</name>
    <name evidence="1" type="ORF">OVA965_LOCUS39166</name>
    <name evidence="4" type="ORF">SRO942_LOCUS41816</name>
    <name evidence="3" type="ORF">TMI583_LOCUS40436</name>
</gene>
<dbReference type="EMBL" id="CAJNOQ010030961">
    <property type="protein sequence ID" value="CAF1577388.1"/>
    <property type="molecule type" value="Genomic_DNA"/>
</dbReference>
<dbReference type="Proteomes" id="UP000677228">
    <property type="component" value="Unassembled WGS sequence"/>
</dbReference>
<evidence type="ECO:0000313" key="2">
    <source>
        <dbReference type="EMBL" id="CAF1577388.1"/>
    </source>
</evidence>
<dbReference type="Proteomes" id="UP000682733">
    <property type="component" value="Unassembled WGS sequence"/>
</dbReference>
<organism evidence="2 5">
    <name type="scientific">Didymodactylos carnosus</name>
    <dbReference type="NCBI Taxonomy" id="1234261"/>
    <lineage>
        <taxon>Eukaryota</taxon>
        <taxon>Metazoa</taxon>
        <taxon>Spiralia</taxon>
        <taxon>Gnathifera</taxon>
        <taxon>Rotifera</taxon>
        <taxon>Eurotatoria</taxon>
        <taxon>Bdelloidea</taxon>
        <taxon>Philodinida</taxon>
        <taxon>Philodinidae</taxon>
        <taxon>Didymodactylos</taxon>
    </lineage>
</organism>
<name>A0A815YZ42_9BILA</name>
<protein>
    <submittedName>
        <fullName evidence="2">Uncharacterized protein</fullName>
    </submittedName>
</protein>
<accession>A0A815YZ42</accession>
<evidence type="ECO:0000313" key="4">
    <source>
        <dbReference type="EMBL" id="CAF4443238.1"/>
    </source>
</evidence>